<dbReference type="PANTHER" id="PTHR12266:SF0">
    <property type="entry name" value="MITOCHONDRIAL SODIUM_CALCIUM EXCHANGER PROTEIN"/>
    <property type="match status" value="1"/>
</dbReference>
<feature type="transmembrane region" description="Helical" evidence="6">
    <location>
        <begin position="419"/>
        <end position="449"/>
    </location>
</feature>
<comment type="subcellular location">
    <subcellularLocation>
        <location evidence="1">Membrane</location>
        <topology evidence="1">Multi-pass membrane protein</topology>
    </subcellularLocation>
</comment>
<protein>
    <recommendedName>
        <fullName evidence="7">Sodium/calcium exchanger membrane region domain-containing protein</fullName>
    </recommendedName>
</protein>
<feature type="transmembrane region" description="Helical" evidence="6">
    <location>
        <begin position="488"/>
        <end position="511"/>
    </location>
</feature>
<proteinExistence type="predicted"/>
<feature type="transmembrane region" description="Helical" evidence="6">
    <location>
        <begin position="362"/>
        <end position="382"/>
    </location>
</feature>
<evidence type="ECO:0000313" key="9">
    <source>
        <dbReference type="Proteomes" id="UP000053237"/>
    </source>
</evidence>
<reference evidence="8 9" key="1">
    <citation type="submission" date="2012-05" db="EMBL/GenBank/DDBJ databases">
        <title>Recombination and specialization in a pathogen metapopulation.</title>
        <authorList>
            <person name="Gardiner A."/>
            <person name="Kemen E."/>
            <person name="Schultz-Larsen T."/>
            <person name="MacLean D."/>
            <person name="Van Oosterhout C."/>
            <person name="Jones J.D.G."/>
        </authorList>
    </citation>
    <scope>NUCLEOTIDE SEQUENCE [LARGE SCALE GENOMIC DNA]</scope>
    <source>
        <strain evidence="8 9">Ac Nc2</strain>
    </source>
</reference>
<evidence type="ECO:0000256" key="3">
    <source>
        <dbReference type="ARBA" id="ARBA00022692"/>
    </source>
</evidence>
<dbReference type="InParanoid" id="A0A024GPY1"/>
<dbReference type="InterPro" id="IPR004837">
    <property type="entry name" value="NaCa_Exmemb"/>
</dbReference>
<name>A0A024GPY1_9STRA</name>
<feature type="domain" description="Sodium/calcium exchanger membrane region" evidence="7">
    <location>
        <begin position="41"/>
        <end position="182"/>
    </location>
</feature>
<feature type="transmembrane region" description="Helical" evidence="6">
    <location>
        <begin position="388"/>
        <end position="407"/>
    </location>
</feature>
<keyword evidence="9" id="KW-1185">Reference proteome</keyword>
<feature type="transmembrane region" description="Helical" evidence="6">
    <location>
        <begin position="33"/>
        <end position="54"/>
    </location>
</feature>
<feature type="transmembrane region" description="Helical" evidence="6">
    <location>
        <begin position="531"/>
        <end position="550"/>
    </location>
</feature>
<feature type="transmembrane region" description="Helical" evidence="6">
    <location>
        <begin position="169"/>
        <end position="187"/>
    </location>
</feature>
<gene>
    <name evidence="8" type="ORF">BN9_101220</name>
</gene>
<keyword evidence="4 6" id="KW-1133">Transmembrane helix</keyword>
<evidence type="ECO:0000256" key="1">
    <source>
        <dbReference type="ARBA" id="ARBA00004141"/>
    </source>
</evidence>
<evidence type="ECO:0000256" key="2">
    <source>
        <dbReference type="ARBA" id="ARBA00022448"/>
    </source>
</evidence>
<feature type="transmembrane region" description="Helical" evidence="6">
    <location>
        <begin position="139"/>
        <end position="157"/>
    </location>
</feature>
<accession>A0A024GPY1</accession>
<dbReference type="AlphaFoldDB" id="A0A024GPY1"/>
<organism evidence="8 9">
    <name type="scientific">Albugo candida</name>
    <dbReference type="NCBI Taxonomy" id="65357"/>
    <lineage>
        <taxon>Eukaryota</taxon>
        <taxon>Sar</taxon>
        <taxon>Stramenopiles</taxon>
        <taxon>Oomycota</taxon>
        <taxon>Peronosporomycetes</taxon>
        <taxon>Albuginales</taxon>
        <taxon>Albuginaceae</taxon>
        <taxon>Albugo</taxon>
    </lineage>
</organism>
<keyword evidence="5 6" id="KW-0472">Membrane</keyword>
<feature type="transmembrane region" description="Helical" evidence="6">
    <location>
        <begin position="455"/>
        <end position="476"/>
    </location>
</feature>
<comment type="caution">
    <text evidence="8">The sequence shown here is derived from an EMBL/GenBank/DDBJ whole genome shotgun (WGS) entry which is preliminary data.</text>
</comment>
<feature type="domain" description="Sodium/calcium exchanger membrane region" evidence="7">
    <location>
        <begin position="425"/>
        <end position="574"/>
    </location>
</feature>
<sequence length="582" mass="63989">MECTNSSSISSDLGPFGIDYLSLYCDTFEQAPFLPSLMFILWAGLLFYFIATTADAYLSSTLANISEKLQIPCQVAGVTFLAFGNGAPDIFSSIAAYSSGLPDTGINSLLGGSMFVSNVVAGCVLIASSKDTKHVPSFTRDFSALLLTLALMGLLAFTDVQQDGQMCALAFLLMYFVYVSAAVVPECRSRWLGLKNMSLDTRDALVSSELAAFWHKNGPISMTLSDQKYTFLTLSSTEMAGKFHGGGLHNHTKTQEFGAVIYDQHFDDCESLSAPLILHGQECDDVSPTEKNVDFSRGARILEGAYWNHLRWRRRIRHRALSEFTSTRSIWNKCWSLPHVFLVLIRDLTIPTIDDENWSRSLAIVQVVGSPVFIAYTCGLWSQQIYLYGWQLAVCFGIVCAVIMSFCTHRSHPPTSPIICGFLLTLSFVSCVCWIFTVAAEIMALLTAFGKVTGISNSLLGLTVLSWGNSIGDLITNISVARSGFPNMALAGCFGGPVFNILVGIGLPLALQFTSGNSVLFNFSLDIQARISLLFLVITTSLSLVVFRYCPMKYLKYYGKFLWMNYVLYSLVTIMVTVSGNH</sequence>
<evidence type="ECO:0000256" key="6">
    <source>
        <dbReference type="SAM" id="Phobius"/>
    </source>
</evidence>
<keyword evidence="3 6" id="KW-0812">Transmembrane</keyword>
<dbReference type="Pfam" id="PF01699">
    <property type="entry name" value="Na_Ca_ex"/>
    <property type="match status" value="2"/>
</dbReference>
<feature type="transmembrane region" description="Helical" evidence="6">
    <location>
        <begin position="75"/>
        <end position="97"/>
    </location>
</feature>
<dbReference type="EMBL" id="CAIX01000256">
    <property type="protein sequence ID" value="CCI48913.1"/>
    <property type="molecule type" value="Genomic_DNA"/>
</dbReference>
<dbReference type="STRING" id="65357.A0A024GPY1"/>
<dbReference type="Gene3D" id="1.20.1420.30">
    <property type="entry name" value="NCX, central ion-binding region"/>
    <property type="match status" value="2"/>
</dbReference>
<evidence type="ECO:0000259" key="7">
    <source>
        <dbReference type="Pfam" id="PF01699"/>
    </source>
</evidence>
<dbReference type="InterPro" id="IPR044880">
    <property type="entry name" value="NCX_ion-bd_dom_sf"/>
</dbReference>
<evidence type="ECO:0000256" key="4">
    <source>
        <dbReference type="ARBA" id="ARBA00022989"/>
    </source>
</evidence>
<evidence type="ECO:0000313" key="8">
    <source>
        <dbReference type="EMBL" id="CCI48913.1"/>
    </source>
</evidence>
<evidence type="ECO:0000256" key="5">
    <source>
        <dbReference type="ARBA" id="ARBA00023136"/>
    </source>
</evidence>
<feature type="transmembrane region" description="Helical" evidence="6">
    <location>
        <begin position="109"/>
        <end position="127"/>
    </location>
</feature>
<dbReference type="PANTHER" id="PTHR12266">
    <property type="entry name" value="NA+/CA2+ K+ INDEPENDENT EXCHANGER"/>
    <property type="match status" value="1"/>
</dbReference>
<feature type="transmembrane region" description="Helical" evidence="6">
    <location>
        <begin position="562"/>
        <end position="580"/>
    </location>
</feature>
<dbReference type="InterPro" id="IPR051359">
    <property type="entry name" value="CaCA_antiporter"/>
</dbReference>
<dbReference type="OrthoDB" id="407410at2759"/>
<dbReference type="Proteomes" id="UP000053237">
    <property type="component" value="Unassembled WGS sequence"/>
</dbReference>
<keyword evidence="2" id="KW-0813">Transport</keyword>
<dbReference type="GO" id="GO:0016020">
    <property type="term" value="C:membrane"/>
    <property type="evidence" value="ECO:0007669"/>
    <property type="project" value="UniProtKB-SubCell"/>
</dbReference>
<dbReference type="GO" id="GO:0008324">
    <property type="term" value="F:monoatomic cation transmembrane transporter activity"/>
    <property type="evidence" value="ECO:0007669"/>
    <property type="project" value="TreeGrafter"/>
</dbReference>